<dbReference type="FunFam" id="3.40.50.300:FF:000425">
    <property type="entry name" value="Probable ABC transporter, ATP-binding subunit"/>
    <property type="match status" value="1"/>
</dbReference>
<dbReference type="InterPro" id="IPR008995">
    <property type="entry name" value="Mo/tungstate-bd_C_term_dom"/>
</dbReference>
<dbReference type="Gene3D" id="2.40.50.100">
    <property type="match status" value="1"/>
</dbReference>
<keyword evidence="3" id="KW-0547">Nucleotide-binding</keyword>
<dbReference type="GO" id="GO:0043190">
    <property type="term" value="C:ATP-binding cassette (ABC) transporter complex"/>
    <property type="evidence" value="ECO:0007669"/>
    <property type="project" value="InterPro"/>
</dbReference>
<keyword evidence="2" id="KW-0472">Membrane</keyword>
<dbReference type="PROSITE" id="PS50893">
    <property type="entry name" value="ABC_TRANSPORTER_2"/>
    <property type="match status" value="1"/>
</dbReference>
<dbReference type="SUPFAM" id="SSF52540">
    <property type="entry name" value="P-loop containing nucleoside triphosphate hydrolases"/>
    <property type="match status" value="1"/>
</dbReference>
<proteinExistence type="predicted"/>
<dbReference type="AlphaFoldDB" id="A0A2R4XND1"/>
<dbReference type="SUPFAM" id="SSF50331">
    <property type="entry name" value="MOP-like"/>
    <property type="match status" value="1"/>
</dbReference>
<dbReference type="Pfam" id="PF08402">
    <property type="entry name" value="TOBE_2"/>
    <property type="match status" value="1"/>
</dbReference>
<sequence>MESRMSKLGQQSLSGVSVELESVLHRYGESIAVDRVDLQINPGELVALLGPSGCGKTTLLRIVAGLITQTGGTVRIGGQQVDRLAPNERGAGIVFQSYALFPHMTVEKNVGYGLRARGASEREVNQTVHEMLEMVQMDAYARRYPRELSGGQQQRVALARTLAVHPRVLLLDEPFAALDKNLRLDMQIEIRRIQRELGITTLIVTHDQDEAMSMADRIAVMNAGVLEQFDSPEAVYDRPATRFVAGFVGTANMIEGLLVPRADGMYEFQESEGQARLAIRHPGPCSRPGSVLFAARPEHLAIEPVEAGGVYRVDGLMARVEMVLPLGPSLVYELSRQDAPGIKVVVPRTHGVPRIAVGDQVVARVRDGSPVSVFAD</sequence>
<evidence type="ECO:0000256" key="3">
    <source>
        <dbReference type="ARBA" id="ARBA00022741"/>
    </source>
</evidence>
<evidence type="ECO:0000313" key="7">
    <source>
        <dbReference type="Proteomes" id="UP000244571"/>
    </source>
</evidence>
<dbReference type="GO" id="GO:0015697">
    <property type="term" value="P:quaternary ammonium group transport"/>
    <property type="evidence" value="ECO:0007669"/>
    <property type="project" value="UniProtKB-ARBA"/>
</dbReference>
<dbReference type="InterPro" id="IPR003593">
    <property type="entry name" value="AAA+_ATPase"/>
</dbReference>
<dbReference type="InterPro" id="IPR050093">
    <property type="entry name" value="ABC_SmlMolc_Importer"/>
</dbReference>
<evidence type="ECO:0000256" key="2">
    <source>
        <dbReference type="ARBA" id="ARBA00022475"/>
    </source>
</evidence>
<dbReference type="KEGG" id="boz:DBV39_18000"/>
<accession>A0A2R4XND1</accession>
<evidence type="ECO:0000256" key="1">
    <source>
        <dbReference type="ARBA" id="ARBA00022448"/>
    </source>
</evidence>
<keyword evidence="7" id="KW-1185">Reference proteome</keyword>
<protein>
    <submittedName>
        <fullName evidence="6">ABC transporter ATP-binding protein</fullName>
    </submittedName>
</protein>
<evidence type="ECO:0000313" key="6">
    <source>
        <dbReference type="EMBL" id="AWB35316.1"/>
    </source>
</evidence>
<dbReference type="InterPro" id="IPR017871">
    <property type="entry name" value="ABC_transporter-like_CS"/>
</dbReference>
<dbReference type="Gene3D" id="3.40.50.300">
    <property type="entry name" value="P-loop containing nucleotide triphosphate hydrolases"/>
    <property type="match status" value="1"/>
</dbReference>
<feature type="domain" description="ABC transporter" evidence="5">
    <location>
        <begin position="18"/>
        <end position="248"/>
    </location>
</feature>
<dbReference type="SMART" id="SM00382">
    <property type="entry name" value="AAA"/>
    <property type="match status" value="1"/>
</dbReference>
<dbReference type="EMBL" id="CP028901">
    <property type="protein sequence ID" value="AWB35316.1"/>
    <property type="molecule type" value="Genomic_DNA"/>
</dbReference>
<dbReference type="Pfam" id="PF00005">
    <property type="entry name" value="ABC_tran"/>
    <property type="match status" value="1"/>
</dbReference>
<gene>
    <name evidence="6" type="ORF">DBV39_18000</name>
</gene>
<dbReference type="PANTHER" id="PTHR42781">
    <property type="entry name" value="SPERMIDINE/PUTRESCINE IMPORT ATP-BINDING PROTEIN POTA"/>
    <property type="match status" value="1"/>
</dbReference>
<organism evidence="6 7">
    <name type="scientific">Orrella marina</name>
    <dbReference type="NCBI Taxonomy" id="2163011"/>
    <lineage>
        <taxon>Bacteria</taxon>
        <taxon>Pseudomonadati</taxon>
        <taxon>Pseudomonadota</taxon>
        <taxon>Betaproteobacteria</taxon>
        <taxon>Burkholderiales</taxon>
        <taxon>Alcaligenaceae</taxon>
        <taxon>Orrella</taxon>
    </lineage>
</organism>
<dbReference type="PROSITE" id="PS00211">
    <property type="entry name" value="ABC_TRANSPORTER_1"/>
    <property type="match status" value="1"/>
</dbReference>
<dbReference type="InterPro" id="IPR013611">
    <property type="entry name" value="Transp-assoc_OB_typ2"/>
</dbReference>
<reference evidence="6 7" key="1">
    <citation type="submission" date="2018-04" db="EMBL/GenBank/DDBJ databases">
        <title>Bordetella sp. HZ20 isolated from seawater.</title>
        <authorList>
            <person name="Sun C."/>
        </authorList>
    </citation>
    <scope>NUCLEOTIDE SEQUENCE [LARGE SCALE GENOMIC DNA]</scope>
    <source>
        <strain evidence="6 7">HZ20</strain>
    </source>
</reference>
<keyword evidence="4 6" id="KW-0067">ATP-binding</keyword>
<name>A0A2R4XND1_9BURK</name>
<dbReference type="GO" id="GO:0016887">
    <property type="term" value="F:ATP hydrolysis activity"/>
    <property type="evidence" value="ECO:0007669"/>
    <property type="project" value="InterPro"/>
</dbReference>
<evidence type="ECO:0000256" key="4">
    <source>
        <dbReference type="ARBA" id="ARBA00022840"/>
    </source>
</evidence>
<dbReference type="InterPro" id="IPR027417">
    <property type="entry name" value="P-loop_NTPase"/>
</dbReference>
<dbReference type="GO" id="GO:0005524">
    <property type="term" value="F:ATP binding"/>
    <property type="evidence" value="ECO:0007669"/>
    <property type="project" value="UniProtKB-KW"/>
</dbReference>
<dbReference type="OrthoDB" id="5298774at2"/>
<keyword evidence="2" id="KW-1003">Cell membrane</keyword>
<evidence type="ECO:0000259" key="5">
    <source>
        <dbReference type="PROSITE" id="PS50893"/>
    </source>
</evidence>
<dbReference type="Proteomes" id="UP000244571">
    <property type="component" value="Chromosome"/>
</dbReference>
<dbReference type="InterPro" id="IPR003439">
    <property type="entry name" value="ABC_transporter-like_ATP-bd"/>
</dbReference>
<keyword evidence="1" id="KW-0813">Transport</keyword>
<dbReference type="PANTHER" id="PTHR42781:SF4">
    <property type="entry name" value="SPERMIDINE_PUTRESCINE IMPORT ATP-BINDING PROTEIN POTA"/>
    <property type="match status" value="1"/>
</dbReference>
<dbReference type="GO" id="GO:0022857">
    <property type="term" value="F:transmembrane transporter activity"/>
    <property type="evidence" value="ECO:0007669"/>
    <property type="project" value="InterPro"/>
</dbReference>